<dbReference type="AlphaFoldDB" id="A0A4Y3QVD1"/>
<dbReference type="Proteomes" id="UP000319210">
    <property type="component" value="Unassembled WGS sequence"/>
</dbReference>
<proteinExistence type="predicted"/>
<dbReference type="EMBL" id="BJMM01000007">
    <property type="protein sequence ID" value="GEB49376.1"/>
    <property type="molecule type" value="Genomic_DNA"/>
</dbReference>
<protein>
    <recommendedName>
        <fullName evidence="3">DUF3224 domain-containing protein</fullName>
    </recommendedName>
</protein>
<reference evidence="1 2" key="1">
    <citation type="submission" date="2019-06" db="EMBL/GenBank/DDBJ databases">
        <title>Whole genome shotgun sequence of Streptomyces cacaoi subsp. cacaoi NBRC 12748.</title>
        <authorList>
            <person name="Hosoyama A."/>
            <person name="Uohara A."/>
            <person name="Ohji S."/>
            <person name="Ichikawa N."/>
        </authorList>
    </citation>
    <scope>NUCLEOTIDE SEQUENCE [LARGE SCALE GENOMIC DNA]</scope>
    <source>
        <strain evidence="1 2">NBRC 12748</strain>
    </source>
</reference>
<dbReference type="InterPro" id="IPR021607">
    <property type="entry name" value="DUF3224"/>
</dbReference>
<dbReference type="Pfam" id="PF11528">
    <property type="entry name" value="DUF3224"/>
    <property type="match status" value="1"/>
</dbReference>
<evidence type="ECO:0000313" key="1">
    <source>
        <dbReference type="EMBL" id="GEB49376.1"/>
    </source>
</evidence>
<sequence length="143" mass="15025">MPSTPLTTNGSFTYAQWEEKTIGPGPDDRLPRLAHATVTNGFSGGIEADSTLCEYSIVYTGEGESGPVGTFTGLELLSGSVDGREGTFVVEERGHFEGTTVHCEFEVVAGSATGRLTGLGGSGSFTAERGMRAIPYTFAYTLD</sequence>
<evidence type="ECO:0008006" key="3">
    <source>
        <dbReference type="Google" id="ProtNLM"/>
    </source>
</evidence>
<dbReference type="Gene3D" id="2.40.350.10">
    <property type="entry name" value="SO1590-like"/>
    <property type="match status" value="1"/>
</dbReference>
<evidence type="ECO:0000313" key="2">
    <source>
        <dbReference type="Proteomes" id="UP000319210"/>
    </source>
</evidence>
<comment type="caution">
    <text evidence="1">The sequence shown here is derived from an EMBL/GenBank/DDBJ whole genome shotgun (WGS) entry which is preliminary data.</text>
</comment>
<keyword evidence="2" id="KW-1185">Reference proteome</keyword>
<organism evidence="1 2">
    <name type="scientific">Streptomyces cacaoi</name>
    <dbReference type="NCBI Taxonomy" id="1898"/>
    <lineage>
        <taxon>Bacteria</taxon>
        <taxon>Bacillati</taxon>
        <taxon>Actinomycetota</taxon>
        <taxon>Actinomycetes</taxon>
        <taxon>Kitasatosporales</taxon>
        <taxon>Streptomycetaceae</taxon>
        <taxon>Streptomyces</taxon>
    </lineage>
</organism>
<dbReference type="InterPro" id="IPR023159">
    <property type="entry name" value="SO1590-like_sf"/>
</dbReference>
<gene>
    <name evidence="1" type="ORF">SCA03_19270</name>
</gene>
<dbReference type="SUPFAM" id="SSF159238">
    <property type="entry name" value="SO1590-like"/>
    <property type="match status" value="1"/>
</dbReference>
<dbReference type="OrthoDB" id="7947478at2"/>
<accession>A0A4Y3QVD1</accession>
<name>A0A4Y3QVD1_STRCI</name>
<dbReference type="RefSeq" id="WP_030892420.1">
    <property type="nucleotide sequence ID" value="NZ_BJMM01000007.1"/>
</dbReference>